<keyword evidence="3" id="KW-1185">Reference proteome</keyword>
<dbReference type="Pfam" id="PF03190">
    <property type="entry name" value="Thioredox_DsbH"/>
    <property type="match status" value="1"/>
</dbReference>
<dbReference type="EMBL" id="WXEX01000004">
    <property type="protein sequence ID" value="MZP42633.1"/>
    <property type="molecule type" value="Genomic_DNA"/>
</dbReference>
<dbReference type="SUPFAM" id="SSF52833">
    <property type="entry name" value="Thioredoxin-like"/>
    <property type="match status" value="1"/>
</dbReference>
<evidence type="ECO:0000259" key="1">
    <source>
        <dbReference type="Pfam" id="PF03190"/>
    </source>
</evidence>
<name>A0A845LGN5_HELGE</name>
<comment type="caution">
    <text evidence="2">The sequence shown here is derived from an EMBL/GenBank/DDBJ whole genome shotgun (WGS) entry which is preliminary data.</text>
</comment>
<dbReference type="Proteomes" id="UP000471031">
    <property type="component" value="Unassembled WGS sequence"/>
</dbReference>
<dbReference type="AlphaFoldDB" id="A0A845LGN5"/>
<dbReference type="OrthoDB" id="9762614at2"/>
<dbReference type="InterPro" id="IPR004879">
    <property type="entry name" value="Ssp411-like_TRX"/>
</dbReference>
<sequence length="97" mass="11033">MHATTTTAQLQTNRLTKSPPYLLQHAYNPVDWHPWGDEAFKKAKQEDKPVFLSIGDSSCHWRHAVKSASKYILLPPAQIGEKQFTDNSGNSQDRKNQ</sequence>
<dbReference type="PANTHER" id="PTHR42899:SF1">
    <property type="entry name" value="SPERMATOGENESIS-ASSOCIATED PROTEIN 20"/>
    <property type="match status" value="1"/>
</dbReference>
<reference evidence="2 3" key="1">
    <citation type="submission" date="2020-01" db="EMBL/GenBank/DDBJ databases">
        <title>Whole genome sequence of Heliobacterium gestii DSM 11169.</title>
        <authorList>
            <person name="Kyndt J.A."/>
            <person name="Meyer T.E."/>
        </authorList>
    </citation>
    <scope>NUCLEOTIDE SEQUENCE [LARGE SCALE GENOMIC DNA]</scope>
    <source>
        <strain evidence="2 3">DSM 11169</strain>
    </source>
</reference>
<evidence type="ECO:0000313" key="3">
    <source>
        <dbReference type="Proteomes" id="UP000471031"/>
    </source>
</evidence>
<gene>
    <name evidence="2" type="ORF">GTO89_06220</name>
</gene>
<dbReference type="Gene3D" id="3.40.30.10">
    <property type="entry name" value="Glutaredoxin"/>
    <property type="match status" value="1"/>
</dbReference>
<accession>A0A845LGN5</accession>
<organism evidence="2 3">
    <name type="scientific">Heliomicrobium gestii</name>
    <name type="common">Heliobacterium gestii</name>
    <dbReference type="NCBI Taxonomy" id="2699"/>
    <lineage>
        <taxon>Bacteria</taxon>
        <taxon>Bacillati</taxon>
        <taxon>Bacillota</taxon>
        <taxon>Clostridia</taxon>
        <taxon>Eubacteriales</taxon>
        <taxon>Heliobacteriaceae</taxon>
        <taxon>Heliomicrobium</taxon>
    </lineage>
</organism>
<dbReference type="InterPro" id="IPR036249">
    <property type="entry name" value="Thioredoxin-like_sf"/>
</dbReference>
<feature type="domain" description="Spermatogenesis-associated protein 20-like TRX" evidence="1">
    <location>
        <begin position="13"/>
        <end position="68"/>
    </location>
</feature>
<evidence type="ECO:0000313" key="2">
    <source>
        <dbReference type="EMBL" id="MZP42633.1"/>
    </source>
</evidence>
<dbReference type="PANTHER" id="PTHR42899">
    <property type="entry name" value="SPERMATOGENESIS-ASSOCIATED PROTEIN 20"/>
    <property type="match status" value="1"/>
</dbReference>
<protein>
    <submittedName>
        <fullName evidence="2">DUF255 domain-containing protein</fullName>
    </submittedName>
</protein>
<proteinExistence type="predicted"/>
<dbReference type="InterPro" id="IPR024705">
    <property type="entry name" value="Ssp411"/>
</dbReference>